<dbReference type="AlphaFoldDB" id="A0A7T7XRX5"/>
<organism evidence="3 4">
    <name type="scientific">Breznakiella homolactica</name>
    <dbReference type="NCBI Taxonomy" id="2798577"/>
    <lineage>
        <taxon>Bacteria</taxon>
        <taxon>Pseudomonadati</taxon>
        <taxon>Spirochaetota</taxon>
        <taxon>Spirochaetia</taxon>
        <taxon>Spirochaetales</taxon>
        <taxon>Breznakiellaceae</taxon>
        <taxon>Breznakiella</taxon>
    </lineage>
</organism>
<reference evidence="3" key="1">
    <citation type="submission" date="2021-01" db="EMBL/GenBank/DDBJ databases">
        <title>Description of Breznakiella homolactica.</title>
        <authorList>
            <person name="Song Y."/>
            <person name="Brune A."/>
        </authorList>
    </citation>
    <scope>NUCLEOTIDE SEQUENCE</scope>
    <source>
        <strain evidence="3">RmG30</strain>
    </source>
</reference>
<dbReference type="KEGG" id="bhc:JFL75_05095"/>
<accession>A0A7T7XRX5</accession>
<dbReference type="Proteomes" id="UP000595917">
    <property type="component" value="Chromosome"/>
</dbReference>
<feature type="region of interest" description="Disordered" evidence="1">
    <location>
        <begin position="1160"/>
        <end position="1190"/>
    </location>
</feature>
<proteinExistence type="predicted"/>
<protein>
    <submittedName>
        <fullName evidence="3">Alpha-amylase</fullName>
    </submittedName>
</protein>
<dbReference type="SUPFAM" id="SSF51445">
    <property type="entry name" value="(Trans)glycosidases"/>
    <property type="match status" value="1"/>
</dbReference>
<keyword evidence="4" id="KW-1185">Reference proteome</keyword>
<name>A0A7T7XRX5_9SPIR</name>
<evidence type="ECO:0000259" key="2">
    <source>
        <dbReference type="SMART" id="SM00642"/>
    </source>
</evidence>
<sequence length="1233" mass="139829">MEFHIARDIRDTYGLESALFSLQGNVVLADFRQVRELAQKLNEKINPEIHPERIIKAGQLNAMGLIDEILHYVAALYREQVQPDAFETALARFEKNLGKEKTAKLFRAFCTQFPPREVYTGKLSVDEYLAVKSGDETNRALALEELMLLALANLNTAFDPFKFLFDDTDLAEKTAYTKAIGELQAHFAELPPFGPDSQSLWDLLRAPALASPDSLSGQLDFIRKKWGLIIQRYLARLLTGMDVIKEEEKPVFFGPGPTQAYAYEGLEHEYERFSQDRDWMPRTVLMAKSTLVWLFQLSRKYKKEITRLDQIPDEELDELARRGFTGLWLIGLWERSSASKTIKQWTGNPEAAASAYSLFDYDIAAELGGWGALTNLRERCAWRGIRLASDMVPNHTGIDSRWVMEHPDRFLQLPYPPFPTYTYNGGNLSNRDGVGVYIEDHYYNRTDAAVVFKRVDFNTGDTRYIYHGNDGTSMPWNDTAQIDFLNPEAREAVIRTIIGVCKQFSIVRFDAAMTLAKRHIQRLWYPEPGHGGDIASRAEHAISTEEFNRRMPEEFWREVVDRCAAEAPDTLLLAEAFWMLEGYFVRTLGMHRVYNSAFMNMLKNEENAKYRATIKNTLEFDPEILKRFVNFMNNPDEETAVAQFGRDDKYFGICTLLVTMPGLPMFGHGQIEGFEEKYGMEYQRSYRDEEPDQYMISRHEKEIFPLMKRRGLFAESIHFFLFDLFSADGSVNENIFAYTNRSGDDKALVLFNNCFYQATGWIQTSAVAVPQRDGGSRRPTLSEALGFSGGEQCFVVLWEQRSGLWYIRSSKELAEHGLFVSLNGYEAQVFLDIHEIDDTGNGRWARLHHELNGRGVENLNSAMQDIFLGELYAPFTALFSPGILETLYMNFASAGAGKASGPSGIVPVFTGSGPETGKESSWNSEWTGTADTETFIRDLKQQAMAFITTARKYLSGAGGRYEPYPCGENTCSPDPEHIWEDLSAFIRRFILISEYAAKAPAALGKKGKSFIGELAETVNAKPYRTAFVMGYGVLALLRPIIGPDTGGADAAALLDHWCLDRKLLEIFRGLGINGDESSRAVQAIKALLRRTRPAADWKDTDQPAELAVLAEAFEEDDLRELLGINLFDGVLWFNREAFDDALFFASLFLILESPEALEEMPPVRSTAKKETKKSAPRKKTEKADKPVSRDFDKQEWNTRITSLAKLSGRFKEAEENSRYRLDELLNYLSGDIS</sequence>
<dbReference type="PANTHER" id="PTHR47786">
    <property type="entry name" value="ALPHA-1,4-GLUCAN:MALTOSE-1-PHOSPHATE MALTOSYLTRANSFERASE"/>
    <property type="match status" value="1"/>
</dbReference>
<dbReference type="InterPro" id="IPR006047">
    <property type="entry name" value="GH13_cat_dom"/>
</dbReference>
<dbReference type="EMBL" id="CP067089">
    <property type="protein sequence ID" value="QQO11319.1"/>
    <property type="molecule type" value="Genomic_DNA"/>
</dbReference>
<dbReference type="GO" id="GO:0005975">
    <property type="term" value="P:carbohydrate metabolic process"/>
    <property type="evidence" value="ECO:0007669"/>
    <property type="project" value="InterPro"/>
</dbReference>
<gene>
    <name evidence="3" type="ORF">JFL75_05095</name>
</gene>
<dbReference type="SMART" id="SM00642">
    <property type="entry name" value="Aamy"/>
    <property type="match status" value="1"/>
</dbReference>
<dbReference type="InterPro" id="IPR017853">
    <property type="entry name" value="GH"/>
</dbReference>
<evidence type="ECO:0000313" key="3">
    <source>
        <dbReference type="EMBL" id="QQO11319.1"/>
    </source>
</evidence>
<evidence type="ECO:0000256" key="1">
    <source>
        <dbReference type="SAM" id="MobiDB-lite"/>
    </source>
</evidence>
<feature type="domain" description="Glycosyl hydrolase family 13 catalytic" evidence="2">
    <location>
        <begin position="289"/>
        <end position="714"/>
    </location>
</feature>
<feature type="compositionally biased region" description="Basic and acidic residues" evidence="1">
    <location>
        <begin position="1181"/>
        <end position="1190"/>
    </location>
</feature>
<dbReference type="Gene3D" id="3.20.20.80">
    <property type="entry name" value="Glycosidases"/>
    <property type="match status" value="1"/>
</dbReference>
<evidence type="ECO:0000313" key="4">
    <source>
        <dbReference type="Proteomes" id="UP000595917"/>
    </source>
</evidence>
<dbReference type="PANTHER" id="PTHR47786:SF2">
    <property type="entry name" value="GLYCOSYL HYDROLASE FAMILY 13 CATALYTIC DOMAIN-CONTAINING PROTEIN"/>
    <property type="match status" value="1"/>
</dbReference>